<protein>
    <submittedName>
        <fullName evidence="2">Uncharacterized protein</fullName>
    </submittedName>
</protein>
<proteinExistence type="predicted"/>
<evidence type="ECO:0000256" key="1">
    <source>
        <dbReference type="SAM" id="MobiDB-lite"/>
    </source>
</evidence>
<feature type="region of interest" description="Disordered" evidence="1">
    <location>
        <begin position="52"/>
        <end position="88"/>
    </location>
</feature>
<dbReference type="AlphaFoldDB" id="A0AAD4UXS2"/>
<accession>A0AAD4UXS2</accession>
<comment type="caution">
    <text evidence="2">The sequence shown here is derived from an EMBL/GenBank/DDBJ whole genome shotgun (WGS) entry which is preliminary data.</text>
</comment>
<gene>
    <name evidence="2" type="ORF">L3X38_042873</name>
</gene>
<dbReference type="Proteomes" id="UP001054821">
    <property type="component" value="Chromosome 8"/>
</dbReference>
<name>A0AAD4UXS2_PRUDU</name>
<evidence type="ECO:0000313" key="2">
    <source>
        <dbReference type="EMBL" id="KAI5313697.1"/>
    </source>
</evidence>
<reference evidence="2 3" key="1">
    <citation type="journal article" date="2022" name="G3 (Bethesda)">
        <title>Whole-genome sequence and methylome profiling of the almond [Prunus dulcis (Mill.) D.A. Webb] cultivar 'Nonpareil'.</title>
        <authorList>
            <person name="D'Amico-Willman K.M."/>
            <person name="Ouma W.Z."/>
            <person name="Meulia T."/>
            <person name="Sideli G.M."/>
            <person name="Gradziel T.M."/>
            <person name="Fresnedo-Ramirez J."/>
        </authorList>
    </citation>
    <scope>NUCLEOTIDE SEQUENCE [LARGE SCALE GENOMIC DNA]</scope>
    <source>
        <strain evidence="2">Clone GOH B32 T37-40</strain>
    </source>
</reference>
<sequence length="128" mass="14420">MKYKVHLQQIANEMPDAFTDTRKRTKSHIPIANTLARIDIPIGLTNVVANESSTASLKRGRPIGSKDSAPRKRKSKAYSKSNENAHEDIIGKEIHLEPTIHPENESVIEKTQATEEEKIPNTNFCKFQ</sequence>
<evidence type="ECO:0000313" key="3">
    <source>
        <dbReference type="Proteomes" id="UP001054821"/>
    </source>
</evidence>
<organism evidence="2 3">
    <name type="scientific">Prunus dulcis</name>
    <name type="common">Almond</name>
    <name type="synonym">Amygdalus dulcis</name>
    <dbReference type="NCBI Taxonomy" id="3755"/>
    <lineage>
        <taxon>Eukaryota</taxon>
        <taxon>Viridiplantae</taxon>
        <taxon>Streptophyta</taxon>
        <taxon>Embryophyta</taxon>
        <taxon>Tracheophyta</taxon>
        <taxon>Spermatophyta</taxon>
        <taxon>Magnoliopsida</taxon>
        <taxon>eudicotyledons</taxon>
        <taxon>Gunneridae</taxon>
        <taxon>Pentapetalae</taxon>
        <taxon>rosids</taxon>
        <taxon>fabids</taxon>
        <taxon>Rosales</taxon>
        <taxon>Rosaceae</taxon>
        <taxon>Amygdaloideae</taxon>
        <taxon>Amygdaleae</taxon>
        <taxon>Prunus</taxon>
    </lineage>
</organism>
<keyword evidence="3" id="KW-1185">Reference proteome</keyword>
<dbReference type="EMBL" id="JAJFAZ020000008">
    <property type="protein sequence ID" value="KAI5313697.1"/>
    <property type="molecule type" value="Genomic_DNA"/>
</dbReference>